<name>A0A4V2SAW0_9GAMM</name>
<dbReference type="NCBIfam" id="TIGR00732">
    <property type="entry name" value="dprA"/>
    <property type="match status" value="1"/>
</dbReference>
<dbReference type="InterPro" id="IPR041614">
    <property type="entry name" value="DprA_WH"/>
</dbReference>
<keyword evidence="5" id="KW-1185">Reference proteome</keyword>
<protein>
    <submittedName>
        <fullName evidence="4">DNA protecting protein DprA</fullName>
    </submittedName>
</protein>
<feature type="domain" description="Smf/DprA SLOG" evidence="2">
    <location>
        <begin position="88"/>
        <end position="294"/>
    </location>
</feature>
<reference evidence="4 5" key="1">
    <citation type="submission" date="2019-03" db="EMBL/GenBank/DDBJ databases">
        <title>Genomic Encyclopedia of Type Strains, Phase IV (KMG-IV): sequencing the most valuable type-strain genomes for metagenomic binning, comparative biology and taxonomic classification.</title>
        <authorList>
            <person name="Goeker M."/>
        </authorList>
    </citation>
    <scope>NUCLEOTIDE SEQUENCE [LARGE SCALE GENOMIC DNA]</scope>
    <source>
        <strain evidence="4 5">DSM 23344</strain>
    </source>
</reference>
<organism evidence="4 5">
    <name type="scientific">Chromatocurvus halotolerans</name>
    <dbReference type="NCBI Taxonomy" id="1132028"/>
    <lineage>
        <taxon>Bacteria</taxon>
        <taxon>Pseudomonadati</taxon>
        <taxon>Pseudomonadota</taxon>
        <taxon>Gammaproteobacteria</taxon>
        <taxon>Cellvibrionales</taxon>
        <taxon>Halieaceae</taxon>
        <taxon>Chromatocurvus</taxon>
    </lineage>
</organism>
<dbReference type="SUPFAM" id="SSF102405">
    <property type="entry name" value="MCP/YpsA-like"/>
    <property type="match status" value="1"/>
</dbReference>
<dbReference type="InterPro" id="IPR036388">
    <property type="entry name" value="WH-like_DNA-bd_sf"/>
</dbReference>
<sequence length="370" mass="38461">MDADVVTHCLLLQVAAGLSRAESCRLLSAFSSTHACIAADARAWRRAGLESIAVDALQRARDDLQGGPGTPLLALRQHLASLDVSAVSLCDPGYPALLRSIDSPPPFLYVRGAPDTLECPQLAVVGSRRASALGVRAARDLAGDVAAAGLCVTSGLALGIDGAAHRGAIHAGGRTVAVMATGIDRLYPAQHRDLADAICESGCLVSEFAPGTPPRRDHFPRRNRLISGLALGTLVVEAGLPSGSLITANTALNQGREVLTLPWSIYHGNGRGCLQLLHDGAVLVQTSRDITDALGRLPPPEVQPASADAENEELSACARQLVARLDEVAIDADSLAAVVGLPLQSVIAALTELEMAGSVQRCAGGYVRKR</sequence>
<dbReference type="InterPro" id="IPR057666">
    <property type="entry name" value="DrpA_SLOG"/>
</dbReference>
<gene>
    <name evidence="4" type="ORF">EV688_1166</name>
</gene>
<dbReference type="PANTHER" id="PTHR43022:SF1">
    <property type="entry name" value="PROTEIN SMF"/>
    <property type="match status" value="1"/>
</dbReference>
<dbReference type="AlphaFoldDB" id="A0A4V2SAW0"/>
<feature type="domain" description="DprA winged helix" evidence="3">
    <location>
        <begin position="306"/>
        <end position="365"/>
    </location>
</feature>
<evidence type="ECO:0000313" key="4">
    <source>
        <dbReference type="EMBL" id="TCO73170.1"/>
    </source>
</evidence>
<evidence type="ECO:0000259" key="3">
    <source>
        <dbReference type="Pfam" id="PF17782"/>
    </source>
</evidence>
<accession>A0A4V2SAW0</accession>
<comment type="similarity">
    <text evidence="1">Belongs to the DprA/Smf family.</text>
</comment>
<dbReference type="EMBL" id="SLWX01000016">
    <property type="protein sequence ID" value="TCO73170.1"/>
    <property type="molecule type" value="Genomic_DNA"/>
</dbReference>
<dbReference type="RefSeq" id="WP_117319171.1">
    <property type="nucleotide sequence ID" value="NZ_QQSW01000020.1"/>
</dbReference>
<comment type="caution">
    <text evidence="4">The sequence shown here is derived from an EMBL/GenBank/DDBJ whole genome shotgun (WGS) entry which is preliminary data.</text>
</comment>
<dbReference type="Gene3D" id="3.40.50.450">
    <property type="match status" value="1"/>
</dbReference>
<evidence type="ECO:0000313" key="5">
    <source>
        <dbReference type="Proteomes" id="UP000294980"/>
    </source>
</evidence>
<dbReference type="GO" id="GO:0009294">
    <property type="term" value="P:DNA-mediated transformation"/>
    <property type="evidence" value="ECO:0007669"/>
    <property type="project" value="InterPro"/>
</dbReference>
<dbReference type="Gene3D" id="1.10.10.10">
    <property type="entry name" value="Winged helix-like DNA-binding domain superfamily/Winged helix DNA-binding domain"/>
    <property type="match status" value="1"/>
</dbReference>
<dbReference type="Proteomes" id="UP000294980">
    <property type="component" value="Unassembled WGS sequence"/>
</dbReference>
<proteinExistence type="inferred from homology"/>
<evidence type="ECO:0000259" key="2">
    <source>
        <dbReference type="Pfam" id="PF02481"/>
    </source>
</evidence>
<dbReference type="Pfam" id="PF02481">
    <property type="entry name" value="DNA_processg_A"/>
    <property type="match status" value="1"/>
</dbReference>
<dbReference type="OrthoDB" id="9785707at2"/>
<evidence type="ECO:0000256" key="1">
    <source>
        <dbReference type="ARBA" id="ARBA00006525"/>
    </source>
</evidence>
<dbReference type="PANTHER" id="PTHR43022">
    <property type="entry name" value="PROTEIN SMF"/>
    <property type="match status" value="1"/>
</dbReference>
<dbReference type="Pfam" id="PF17782">
    <property type="entry name" value="WHD_DprA"/>
    <property type="match status" value="1"/>
</dbReference>
<dbReference type="InterPro" id="IPR003488">
    <property type="entry name" value="DprA"/>
</dbReference>